<accession>A0A444Q694</accession>
<sequence>MNAARRTDPQRRDRIIDACLSVIAEQGVAGASHRRIALEADVPLGSMTYHFAGMDELLQAAFNRFADTVADRFEARMSAATTPHEARRAVVDIILKDVFTHPEDLVLSHEIYTLAARRPEFRTITDRWMTRSRIALRRHFDADTTMLLDALIEGLTIHRALTVGPVDDALVAEAVDRMLRRD</sequence>
<dbReference type="InterPro" id="IPR036271">
    <property type="entry name" value="Tet_transcr_reg_TetR-rel_C_sf"/>
</dbReference>
<dbReference type="PROSITE" id="PS50977">
    <property type="entry name" value="HTH_TETR_2"/>
    <property type="match status" value="1"/>
</dbReference>
<dbReference type="Gene3D" id="1.10.357.10">
    <property type="entry name" value="Tetracycline Repressor, domain 2"/>
    <property type="match status" value="1"/>
</dbReference>
<dbReference type="Pfam" id="PF00440">
    <property type="entry name" value="TetR_N"/>
    <property type="match status" value="1"/>
</dbReference>
<reference evidence="6 7" key="1">
    <citation type="submission" date="2018-12" db="EMBL/GenBank/DDBJ databases">
        <authorList>
            <person name="Li F."/>
        </authorList>
    </citation>
    <scope>NUCLEOTIDE SEQUENCE [LARGE SCALE GENOMIC DNA]</scope>
    <source>
        <strain evidence="6 7">8H24J-4-2</strain>
    </source>
</reference>
<dbReference type="InterPro" id="IPR041583">
    <property type="entry name" value="TetR_C_31"/>
</dbReference>
<evidence type="ECO:0000313" key="6">
    <source>
        <dbReference type="EMBL" id="RWZ59316.1"/>
    </source>
</evidence>
<evidence type="ECO:0000256" key="4">
    <source>
        <dbReference type="PROSITE-ProRule" id="PRU00335"/>
    </source>
</evidence>
<dbReference type="GO" id="GO:0003677">
    <property type="term" value="F:DNA binding"/>
    <property type="evidence" value="ECO:0007669"/>
    <property type="project" value="UniProtKB-UniRule"/>
</dbReference>
<evidence type="ECO:0000259" key="5">
    <source>
        <dbReference type="PROSITE" id="PS50977"/>
    </source>
</evidence>
<organism evidence="6 7">
    <name type="scientific">Labedella populi</name>
    <dbReference type="NCBI Taxonomy" id="2498850"/>
    <lineage>
        <taxon>Bacteria</taxon>
        <taxon>Bacillati</taxon>
        <taxon>Actinomycetota</taxon>
        <taxon>Actinomycetes</taxon>
        <taxon>Micrococcales</taxon>
        <taxon>Microbacteriaceae</taxon>
        <taxon>Labedella</taxon>
    </lineage>
</organism>
<feature type="domain" description="HTH tetR-type" evidence="5">
    <location>
        <begin position="9"/>
        <end position="69"/>
    </location>
</feature>
<comment type="caution">
    <text evidence="6">The sequence shown here is derived from an EMBL/GenBank/DDBJ whole genome shotgun (WGS) entry which is preliminary data.</text>
</comment>
<dbReference type="SUPFAM" id="SSF46689">
    <property type="entry name" value="Homeodomain-like"/>
    <property type="match status" value="1"/>
</dbReference>
<keyword evidence="7" id="KW-1185">Reference proteome</keyword>
<gene>
    <name evidence="6" type="ORF">ELQ92_13765</name>
</gene>
<keyword evidence="3" id="KW-0804">Transcription</keyword>
<dbReference type="Pfam" id="PF17940">
    <property type="entry name" value="TetR_C_31"/>
    <property type="match status" value="1"/>
</dbReference>
<name>A0A444Q694_9MICO</name>
<dbReference type="AlphaFoldDB" id="A0A444Q694"/>
<feature type="DNA-binding region" description="H-T-H motif" evidence="4">
    <location>
        <begin position="32"/>
        <end position="51"/>
    </location>
</feature>
<keyword evidence="1" id="KW-0805">Transcription regulation</keyword>
<dbReference type="RefSeq" id="WP_128499888.1">
    <property type="nucleotide sequence ID" value="NZ_RZNC01000005.1"/>
</dbReference>
<dbReference type="InterPro" id="IPR001647">
    <property type="entry name" value="HTH_TetR"/>
</dbReference>
<dbReference type="PANTHER" id="PTHR47506">
    <property type="entry name" value="TRANSCRIPTIONAL REGULATORY PROTEIN"/>
    <property type="match status" value="1"/>
</dbReference>
<dbReference type="InterPro" id="IPR009057">
    <property type="entry name" value="Homeodomain-like_sf"/>
</dbReference>
<dbReference type="OrthoDB" id="6929199at2"/>
<dbReference type="Proteomes" id="UP000288603">
    <property type="component" value="Unassembled WGS sequence"/>
</dbReference>
<evidence type="ECO:0000256" key="3">
    <source>
        <dbReference type="ARBA" id="ARBA00023163"/>
    </source>
</evidence>
<dbReference type="EMBL" id="RZNC01000005">
    <property type="protein sequence ID" value="RWZ59316.1"/>
    <property type="molecule type" value="Genomic_DNA"/>
</dbReference>
<evidence type="ECO:0000256" key="1">
    <source>
        <dbReference type="ARBA" id="ARBA00023015"/>
    </source>
</evidence>
<evidence type="ECO:0000256" key="2">
    <source>
        <dbReference type="ARBA" id="ARBA00023125"/>
    </source>
</evidence>
<dbReference type="PANTHER" id="PTHR47506:SF6">
    <property type="entry name" value="HTH-TYPE TRANSCRIPTIONAL REPRESSOR NEMR"/>
    <property type="match status" value="1"/>
</dbReference>
<proteinExistence type="predicted"/>
<keyword evidence="2 4" id="KW-0238">DNA-binding</keyword>
<dbReference type="SUPFAM" id="SSF48498">
    <property type="entry name" value="Tetracyclin repressor-like, C-terminal domain"/>
    <property type="match status" value="1"/>
</dbReference>
<evidence type="ECO:0000313" key="7">
    <source>
        <dbReference type="Proteomes" id="UP000288603"/>
    </source>
</evidence>
<protein>
    <submittedName>
        <fullName evidence="6">TetR family transcriptional regulator</fullName>
    </submittedName>
</protein>